<dbReference type="AlphaFoldDB" id="A0A955RRN1"/>
<dbReference type="Gene3D" id="3.30.160.20">
    <property type="match status" value="1"/>
</dbReference>
<dbReference type="GO" id="GO:0003747">
    <property type="term" value="F:translation release factor activity"/>
    <property type="evidence" value="ECO:0007669"/>
    <property type="project" value="InterPro"/>
</dbReference>
<dbReference type="InterPro" id="IPR000352">
    <property type="entry name" value="Pep_chain_release_fac_I"/>
</dbReference>
<feature type="coiled-coil region" evidence="5">
    <location>
        <begin position="34"/>
        <end position="61"/>
    </location>
</feature>
<comment type="similarity">
    <text evidence="2">Belongs to the prokaryotic/mitochondrial release factor family.</text>
</comment>
<name>A0A955RRN1_UNCKA</name>
<evidence type="ECO:0000313" key="9">
    <source>
        <dbReference type="Proteomes" id="UP000751518"/>
    </source>
</evidence>
<evidence type="ECO:0000256" key="5">
    <source>
        <dbReference type="SAM" id="Coils"/>
    </source>
</evidence>
<keyword evidence="5" id="KW-0175">Coiled coil</keyword>
<organism evidence="8 9">
    <name type="scientific">candidate division WWE3 bacterium</name>
    <dbReference type="NCBI Taxonomy" id="2053526"/>
    <lineage>
        <taxon>Bacteria</taxon>
        <taxon>Katanobacteria</taxon>
    </lineage>
</organism>
<dbReference type="PROSITE" id="PS00745">
    <property type="entry name" value="RF_PROK_I"/>
    <property type="match status" value="1"/>
</dbReference>
<feature type="region of interest" description="Disordered" evidence="6">
    <location>
        <begin position="257"/>
        <end position="276"/>
    </location>
</feature>
<reference evidence="8" key="2">
    <citation type="journal article" date="2021" name="Microbiome">
        <title>Successional dynamics and alternative stable states in a saline activated sludge microbial community over 9 years.</title>
        <authorList>
            <person name="Wang Y."/>
            <person name="Ye J."/>
            <person name="Ju F."/>
            <person name="Liu L."/>
            <person name="Boyd J.A."/>
            <person name="Deng Y."/>
            <person name="Parks D.H."/>
            <person name="Jiang X."/>
            <person name="Yin X."/>
            <person name="Woodcroft B.J."/>
            <person name="Tyson G.W."/>
            <person name="Hugenholtz P."/>
            <person name="Polz M.F."/>
            <person name="Zhang T."/>
        </authorList>
    </citation>
    <scope>NUCLEOTIDE SEQUENCE</scope>
    <source>
        <strain evidence="8">HKST-UBA03</strain>
    </source>
</reference>
<dbReference type="Pfam" id="PF03462">
    <property type="entry name" value="PCRF"/>
    <property type="match status" value="1"/>
</dbReference>
<evidence type="ECO:0000256" key="4">
    <source>
        <dbReference type="ARBA" id="ARBA00022917"/>
    </source>
</evidence>
<dbReference type="FunFam" id="3.30.70.1660:FF:000002">
    <property type="entry name" value="Peptide chain release factor 1"/>
    <property type="match status" value="1"/>
</dbReference>
<evidence type="ECO:0000259" key="7">
    <source>
        <dbReference type="PROSITE" id="PS00745"/>
    </source>
</evidence>
<comment type="function">
    <text evidence="1">Peptide chain release factor 1 directs the termination of translation in response to the peptide chain termination codons UAG and UAA.</text>
</comment>
<keyword evidence="3" id="KW-0488">Methylation</keyword>
<evidence type="ECO:0000313" key="8">
    <source>
        <dbReference type="EMBL" id="MCA9391705.1"/>
    </source>
</evidence>
<dbReference type="SMART" id="SM00937">
    <property type="entry name" value="PCRF"/>
    <property type="match status" value="1"/>
</dbReference>
<dbReference type="SUPFAM" id="SSF75620">
    <property type="entry name" value="Release factor"/>
    <property type="match status" value="1"/>
</dbReference>
<proteinExistence type="inferred from homology"/>
<dbReference type="PANTHER" id="PTHR43804">
    <property type="entry name" value="LD18447P"/>
    <property type="match status" value="1"/>
</dbReference>
<protein>
    <submittedName>
        <fullName evidence="8">Peptide chain release factor 1</fullName>
    </submittedName>
</protein>
<dbReference type="EMBL" id="JAGQKZ010000003">
    <property type="protein sequence ID" value="MCA9391705.1"/>
    <property type="molecule type" value="Genomic_DNA"/>
</dbReference>
<dbReference type="FunFam" id="3.30.160.20:FF:000004">
    <property type="entry name" value="Peptide chain release factor 1"/>
    <property type="match status" value="1"/>
</dbReference>
<accession>A0A955RRN1</accession>
<gene>
    <name evidence="8" type="primary">prfA</name>
    <name evidence="8" type="ORF">KC614_00685</name>
</gene>
<dbReference type="Pfam" id="PF00472">
    <property type="entry name" value="RF-1"/>
    <property type="match status" value="1"/>
</dbReference>
<evidence type="ECO:0000256" key="1">
    <source>
        <dbReference type="ARBA" id="ARBA00002986"/>
    </source>
</evidence>
<dbReference type="InterPro" id="IPR050057">
    <property type="entry name" value="Prokaryotic/Mito_RF"/>
</dbReference>
<keyword evidence="4" id="KW-0648">Protein biosynthesis</keyword>
<dbReference type="GO" id="GO:0005737">
    <property type="term" value="C:cytoplasm"/>
    <property type="evidence" value="ECO:0007669"/>
    <property type="project" value="UniProtKB-ARBA"/>
</dbReference>
<reference evidence="8" key="1">
    <citation type="submission" date="2020-04" db="EMBL/GenBank/DDBJ databases">
        <authorList>
            <person name="Zhang T."/>
        </authorList>
    </citation>
    <scope>NUCLEOTIDE SEQUENCE</scope>
    <source>
        <strain evidence="8">HKST-UBA03</strain>
    </source>
</reference>
<dbReference type="InterPro" id="IPR005139">
    <property type="entry name" value="PCRF"/>
</dbReference>
<dbReference type="NCBIfam" id="NF001859">
    <property type="entry name" value="PRK00591.1"/>
    <property type="match status" value="1"/>
</dbReference>
<dbReference type="PANTHER" id="PTHR43804:SF7">
    <property type="entry name" value="LD18447P"/>
    <property type="match status" value="1"/>
</dbReference>
<dbReference type="Gene3D" id="3.30.70.1660">
    <property type="match status" value="1"/>
</dbReference>
<evidence type="ECO:0000256" key="2">
    <source>
        <dbReference type="ARBA" id="ARBA00010835"/>
    </source>
</evidence>
<dbReference type="Proteomes" id="UP000751518">
    <property type="component" value="Unassembled WGS sequence"/>
</dbReference>
<comment type="caution">
    <text evidence="8">The sequence shown here is derived from an EMBL/GenBank/DDBJ whole genome shotgun (WGS) entry which is preliminary data.</text>
</comment>
<feature type="domain" description="Prokaryotic-type class I peptide chain release factors" evidence="7">
    <location>
        <begin position="198"/>
        <end position="214"/>
    </location>
</feature>
<dbReference type="InterPro" id="IPR045853">
    <property type="entry name" value="Pep_chain_release_fac_I_sf"/>
</dbReference>
<evidence type="ECO:0000256" key="6">
    <source>
        <dbReference type="SAM" id="MobiDB-lite"/>
    </source>
</evidence>
<sequence length="319" mass="35527">MKEDTILTLQNEISQIDQKITANDTLLTDSPDLCDLINEENATLKQQREALQASINQINGDIVDGEGDVENNNGEFKDAIIEIRSAAGGDEAGLFAGDLYRMYLRYAEHEGWKATQLSLSEGGIGNIKEVTFEIKGSTHNPAFAKLKHESGVHRVQRVPATESSGRIHTSTVTVAVLPKVNPKQIDIKTEDLKIDTFRSSGPGGQSVNTTDSAVRITHLPTNLSVSVQDEKSQHKNKEKAMQILASRLYTMMQQQEKDKLDDIRSEQIGSGERSEKVRTYNYPQNRVTDHRINQSWHNLQSIINGDLEDITESLTTNLD</sequence>
<evidence type="ECO:0000256" key="3">
    <source>
        <dbReference type="ARBA" id="ARBA00022481"/>
    </source>
</evidence>